<dbReference type="Pfam" id="PF02657">
    <property type="entry name" value="SufE"/>
    <property type="match status" value="1"/>
</dbReference>
<proteinExistence type="inferred from homology"/>
<dbReference type="RefSeq" id="WP_188687569.1">
    <property type="nucleotide sequence ID" value="NZ_BMLY01000001.1"/>
</dbReference>
<comment type="similarity">
    <text evidence="1">Belongs to the SufE family.</text>
</comment>
<protein>
    <submittedName>
        <fullName evidence="3">Cysteine desulfurase, sulfur acceptor subunit CsdE</fullName>
    </submittedName>
</protein>
<dbReference type="PANTHER" id="PTHR43597">
    <property type="entry name" value="SULFUR ACCEPTOR PROTEIN CSDE"/>
    <property type="match status" value="1"/>
</dbReference>
<name>A0ABQ2PFF4_9NEIS</name>
<dbReference type="EMBL" id="BMLY01000001">
    <property type="protein sequence ID" value="GGP24230.1"/>
    <property type="molecule type" value="Genomic_DNA"/>
</dbReference>
<comment type="caution">
    <text evidence="3">The sequence shown here is derived from an EMBL/GenBank/DDBJ whole genome shotgun (WGS) entry which is preliminary data.</text>
</comment>
<dbReference type="SUPFAM" id="SSF82649">
    <property type="entry name" value="SufE/NifU"/>
    <property type="match status" value="1"/>
</dbReference>
<gene>
    <name evidence="3" type="ORF">GCM10010971_00490</name>
</gene>
<keyword evidence="4" id="KW-1185">Reference proteome</keyword>
<reference evidence="4" key="1">
    <citation type="journal article" date="2019" name="Int. J. Syst. Evol. Microbiol.">
        <title>The Global Catalogue of Microorganisms (GCM) 10K type strain sequencing project: providing services to taxonomists for standard genome sequencing and annotation.</title>
        <authorList>
            <consortium name="The Broad Institute Genomics Platform"/>
            <consortium name="The Broad Institute Genome Sequencing Center for Infectious Disease"/>
            <person name="Wu L."/>
            <person name="Ma J."/>
        </authorList>
    </citation>
    <scope>NUCLEOTIDE SEQUENCE [LARGE SCALE GENOMIC DNA]</scope>
    <source>
        <strain evidence="4">CGMCC 1.8860</strain>
    </source>
</reference>
<dbReference type="Proteomes" id="UP000621859">
    <property type="component" value="Unassembled WGS sequence"/>
</dbReference>
<dbReference type="PANTHER" id="PTHR43597:SF5">
    <property type="entry name" value="SUFE-LIKE PROTEIN 2, CHLOROPLASTIC"/>
    <property type="match status" value="1"/>
</dbReference>
<organism evidence="3 4">
    <name type="scientific">Silvimonas amylolytica</name>
    <dbReference type="NCBI Taxonomy" id="449663"/>
    <lineage>
        <taxon>Bacteria</taxon>
        <taxon>Pseudomonadati</taxon>
        <taxon>Pseudomonadota</taxon>
        <taxon>Betaproteobacteria</taxon>
        <taxon>Neisseriales</taxon>
        <taxon>Chitinibacteraceae</taxon>
        <taxon>Silvimonas</taxon>
    </lineage>
</organism>
<evidence type="ECO:0000313" key="4">
    <source>
        <dbReference type="Proteomes" id="UP000621859"/>
    </source>
</evidence>
<accession>A0ABQ2PFF4</accession>
<evidence type="ECO:0000259" key="2">
    <source>
        <dbReference type="Pfam" id="PF02657"/>
    </source>
</evidence>
<sequence length="138" mass="15379">MSTWPDLPESLSLPTLSTRLEAAHGWEAKNRLLVQLARELPPMPDELKTGEHRVAGCEAQVWLLTRWQGNHLQLWADSDSRIVKGLLALVCAAYAQRNKEEIATFDFGELLQTLGLQRFLSSSRASGLAAMVKVIRNA</sequence>
<feature type="domain" description="Fe-S metabolism associated" evidence="2">
    <location>
        <begin position="19"/>
        <end position="137"/>
    </location>
</feature>
<evidence type="ECO:0000256" key="1">
    <source>
        <dbReference type="ARBA" id="ARBA00010282"/>
    </source>
</evidence>
<dbReference type="Gene3D" id="3.90.1010.10">
    <property type="match status" value="1"/>
</dbReference>
<dbReference type="InterPro" id="IPR003808">
    <property type="entry name" value="Fe-S_metab-assoc_dom"/>
</dbReference>
<evidence type="ECO:0000313" key="3">
    <source>
        <dbReference type="EMBL" id="GGP24230.1"/>
    </source>
</evidence>